<accession>A0A0E9RBZ0</accession>
<evidence type="ECO:0000313" key="1">
    <source>
        <dbReference type="EMBL" id="JAH26666.1"/>
    </source>
</evidence>
<proteinExistence type="predicted"/>
<protein>
    <submittedName>
        <fullName evidence="1">Uncharacterized protein</fullName>
    </submittedName>
</protein>
<dbReference type="AlphaFoldDB" id="A0A0E9RBZ0"/>
<reference evidence="1" key="1">
    <citation type="submission" date="2014-11" db="EMBL/GenBank/DDBJ databases">
        <authorList>
            <person name="Amaro Gonzalez C."/>
        </authorList>
    </citation>
    <scope>NUCLEOTIDE SEQUENCE</scope>
</reference>
<organism evidence="1">
    <name type="scientific">Anguilla anguilla</name>
    <name type="common">European freshwater eel</name>
    <name type="synonym">Muraena anguilla</name>
    <dbReference type="NCBI Taxonomy" id="7936"/>
    <lineage>
        <taxon>Eukaryota</taxon>
        <taxon>Metazoa</taxon>
        <taxon>Chordata</taxon>
        <taxon>Craniata</taxon>
        <taxon>Vertebrata</taxon>
        <taxon>Euteleostomi</taxon>
        <taxon>Actinopterygii</taxon>
        <taxon>Neopterygii</taxon>
        <taxon>Teleostei</taxon>
        <taxon>Anguilliformes</taxon>
        <taxon>Anguillidae</taxon>
        <taxon>Anguilla</taxon>
    </lineage>
</organism>
<reference evidence="1" key="2">
    <citation type="journal article" date="2015" name="Fish Shellfish Immunol.">
        <title>Early steps in the European eel (Anguilla anguilla)-Vibrio vulnificus interaction in the gills: Role of the RtxA13 toxin.</title>
        <authorList>
            <person name="Callol A."/>
            <person name="Pajuelo D."/>
            <person name="Ebbesson L."/>
            <person name="Teles M."/>
            <person name="MacKenzie S."/>
            <person name="Amaro C."/>
        </authorList>
    </citation>
    <scope>NUCLEOTIDE SEQUENCE</scope>
</reference>
<dbReference type="EMBL" id="GBXM01081911">
    <property type="protein sequence ID" value="JAH26666.1"/>
    <property type="molecule type" value="Transcribed_RNA"/>
</dbReference>
<name>A0A0E9RBZ0_ANGAN</name>
<sequence>MRGGGALNHEQFLSVITLFFHHHFGTVEYSRHLSIRVLEGFLM</sequence>